<dbReference type="PANTHER" id="PTHR30522:SF0">
    <property type="entry name" value="NUCLEOSIDE TRIPHOSPHATE PYROPHOSPHOHYDROLASE"/>
    <property type="match status" value="1"/>
</dbReference>
<dbReference type="InterPro" id="IPR048015">
    <property type="entry name" value="NTP-PPase_MazG-like_N"/>
</dbReference>
<sequence length="114" mass="13179">MDKEKAAKKFVKLLEIVETLRGPDGCPWDKEQTHESLLPYFIEEAYEVMESVDDEDWKTFQEELGDILLHIALQAQIAKEDEKFSIVDSLDTVNEKLVRRHPHVFGDKQASASF</sequence>
<dbReference type="Pfam" id="PF03819">
    <property type="entry name" value="MazG"/>
    <property type="match status" value="1"/>
</dbReference>
<protein>
    <recommendedName>
        <fullName evidence="1">NTP pyrophosphohydrolase MazG-like domain-containing protein</fullName>
    </recommendedName>
</protein>
<dbReference type="GO" id="GO:0046081">
    <property type="term" value="P:dUTP catabolic process"/>
    <property type="evidence" value="ECO:0007669"/>
    <property type="project" value="TreeGrafter"/>
</dbReference>
<name>A0A382VI66_9ZZZZ</name>
<dbReference type="InterPro" id="IPR011551">
    <property type="entry name" value="NTP_PyrPHydrolase_MazG"/>
</dbReference>
<dbReference type="PANTHER" id="PTHR30522">
    <property type="entry name" value="NUCLEOSIDE TRIPHOSPHATE PYROPHOSPHOHYDROLASE"/>
    <property type="match status" value="1"/>
</dbReference>
<dbReference type="AlphaFoldDB" id="A0A382VI66"/>
<dbReference type="GO" id="GO:0046052">
    <property type="term" value="P:UTP catabolic process"/>
    <property type="evidence" value="ECO:0007669"/>
    <property type="project" value="TreeGrafter"/>
</dbReference>
<organism evidence="2">
    <name type="scientific">marine metagenome</name>
    <dbReference type="NCBI Taxonomy" id="408172"/>
    <lineage>
        <taxon>unclassified sequences</taxon>
        <taxon>metagenomes</taxon>
        <taxon>ecological metagenomes</taxon>
    </lineage>
</organism>
<gene>
    <name evidence="2" type="ORF">METZ01_LOCUS399080</name>
</gene>
<dbReference type="Gene3D" id="1.10.287.1080">
    <property type="entry name" value="MazG-like"/>
    <property type="match status" value="1"/>
</dbReference>
<dbReference type="GO" id="GO:0006950">
    <property type="term" value="P:response to stress"/>
    <property type="evidence" value="ECO:0007669"/>
    <property type="project" value="UniProtKB-ARBA"/>
</dbReference>
<dbReference type="EMBL" id="UINC01152181">
    <property type="protein sequence ID" value="SVD46226.1"/>
    <property type="molecule type" value="Genomic_DNA"/>
</dbReference>
<feature type="domain" description="NTP pyrophosphohydrolase MazG-like" evidence="1">
    <location>
        <begin position="32"/>
        <end position="105"/>
    </location>
</feature>
<dbReference type="GO" id="GO:0046076">
    <property type="term" value="P:dTTP catabolic process"/>
    <property type="evidence" value="ECO:0007669"/>
    <property type="project" value="TreeGrafter"/>
</dbReference>
<dbReference type="GO" id="GO:0046047">
    <property type="term" value="P:TTP catabolic process"/>
    <property type="evidence" value="ECO:0007669"/>
    <property type="project" value="TreeGrafter"/>
</dbReference>
<dbReference type="GO" id="GO:0046061">
    <property type="term" value="P:dATP catabolic process"/>
    <property type="evidence" value="ECO:0007669"/>
    <property type="project" value="TreeGrafter"/>
</dbReference>
<dbReference type="FunFam" id="1.10.287.1080:FF:000001">
    <property type="entry name" value="Nucleoside triphosphate pyrophosphohydrolase"/>
    <property type="match status" value="1"/>
</dbReference>
<dbReference type="CDD" id="cd11528">
    <property type="entry name" value="NTP-PPase_MazG_Nterm"/>
    <property type="match status" value="1"/>
</dbReference>
<accession>A0A382VI66</accession>
<evidence type="ECO:0000313" key="2">
    <source>
        <dbReference type="EMBL" id="SVD46226.1"/>
    </source>
</evidence>
<dbReference type="GO" id="GO:0006203">
    <property type="term" value="P:dGTP catabolic process"/>
    <property type="evidence" value="ECO:0007669"/>
    <property type="project" value="TreeGrafter"/>
</dbReference>
<dbReference type="InterPro" id="IPR004518">
    <property type="entry name" value="MazG-like_dom"/>
</dbReference>
<dbReference type="SUPFAM" id="SSF101386">
    <property type="entry name" value="all-alpha NTP pyrophosphatases"/>
    <property type="match status" value="1"/>
</dbReference>
<reference evidence="2" key="1">
    <citation type="submission" date="2018-05" db="EMBL/GenBank/DDBJ databases">
        <authorList>
            <person name="Lanie J.A."/>
            <person name="Ng W.-L."/>
            <person name="Kazmierczak K.M."/>
            <person name="Andrzejewski T.M."/>
            <person name="Davidsen T.M."/>
            <person name="Wayne K.J."/>
            <person name="Tettelin H."/>
            <person name="Glass J.I."/>
            <person name="Rusch D."/>
            <person name="Podicherti R."/>
            <person name="Tsui H.-C.T."/>
            <person name="Winkler M.E."/>
        </authorList>
    </citation>
    <scope>NUCLEOTIDE SEQUENCE</scope>
</reference>
<dbReference type="GO" id="GO:0047429">
    <property type="term" value="F:nucleoside triphosphate diphosphatase activity"/>
    <property type="evidence" value="ECO:0007669"/>
    <property type="project" value="TreeGrafter"/>
</dbReference>
<proteinExistence type="predicted"/>
<evidence type="ECO:0000259" key="1">
    <source>
        <dbReference type="Pfam" id="PF03819"/>
    </source>
</evidence>
<feature type="non-terminal residue" evidence="2">
    <location>
        <position position="114"/>
    </location>
</feature>